<feature type="compositionally biased region" description="Basic and acidic residues" evidence="1">
    <location>
        <begin position="1"/>
        <end position="28"/>
    </location>
</feature>
<feature type="compositionally biased region" description="Low complexity" evidence="1">
    <location>
        <begin position="62"/>
        <end position="86"/>
    </location>
</feature>
<keyword evidence="2" id="KW-0472">Membrane</keyword>
<reference evidence="3 4" key="1">
    <citation type="journal article" date="2016" name="Front. Microbiol.">
        <title>Genomic Resource of Rice Seed Associated Bacteria.</title>
        <authorList>
            <person name="Midha S."/>
            <person name="Bansal K."/>
            <person name="Sharma S."/>
            <person name="Kumar N."/>
            <person name="Patil P.P."/>
            <person name="Chaudhry V."/>
            <person name="Patil P.B."/>
        </authorList>
    </citation>
    <scope>NUCLEOTIDE SEQUENCE [LARGE SCALE GENOMIC DNA]</scope>
    <source>
        <strain evidence="3 4">NS220</strain>
    </source>
</reference>
<keyword evidence="2" id="KW-0812">Transmembrane</keyword>
<proteinExistence type="predicted"/>
<evidence type="ECO:0000313" key="4">
    <source>
        <dbReference type="Proteomes" id="UP000075025"/>
    </source>
</evidence>
<dbReference type="AlphaFoldDB" id="A0A147ETD3"/>
<evidence type="ECO:0000256" key="2">
    <source>
        <dbReference type="SAM" id="Phobius"/>
    </source>
</evidence>
<evidence type="ECO:0000313" key="3">
    <source>
        <dbReference type="EMBL" id="KTR88198.1"/>
    </source>
</evidence>
<keyword evidence="3" id="KW-0560">Oxidoreductase</keyword>
<sequence>MATGGKDRQSREQRERARAYQARQELHRRQGQRRRRDNILGIVVGIVVIAGAVAAQTAYFVAGPGAPTPAPTVTDSPSPSTAPDAPLLDPEQTTAPSP</sequence>
<dbReference type="Proteomes" id="UP000075025">
    <property type="component" value="Unassembled WGS sequence"/>
</dbReference>
<dbReference type="GO" id="GO:0051213">
    <property type="term" value="F:dioxygenase activity"/>
    <property type="evidence" value="ECO:0007669"/>
    <property type="project" value="UniProtKB-KW"/>
</dbReference>
<comment type="caution">
    <text evidence="3">The sequence shown here is derived from an EMBL/GenBank/DDBJ whole genome shotgun (WGS) entry which is preliminary data.</text>
</comment>
<accession>A0A147ETD3</accession>
<organism evidence="3 4">
    <name type="scientific">Microbacterium testaceum</name>
    <name type="common">Aureobacterium testaceum</name>
    <name type="synonym">Brevibacterium testaceum</name>
    <dbReference type="NCBI Taxonomy" id="2033"/>
    <lineage>
        <taxon>Bacteria</taxon>
        <taxon>Bacillati</taxon>
        <taxon>Actinomycetota</taxon>
        <taxon>Actinomycetes</taxon>
        <taxon>Micrococcales</taxon>
        <taxon>Microbacteriaceae</taxon>
        <taxon>Microbacterium</taxon>
    </lineage>
</organism>
<dbReference type="PATRIC" id="fig|2033.6.peg.856"/>
<feature type="transmembrane region" description="Helical" evidence="2">
    <location>
        <begin position="39"/>
        <end position="62"/>
    </location>
</feature>
<dbReference type="EMBL" id="LDRT01000143">
    <property type="protein sequence ID" value="KTR88198.1"/>
    <property type="molecule type" value="Genomic_DNA"/>
</dbReference>
<gene>
    <name evidence="3" type="ORF">NS220_16460</name>
</gene>
<feature type="region of interest" description="Disordered" evidence="1">
    <location>
        <begin position="62"/>
        <end position="98"/>
    </location>
</feature>
<protein>
    <submittedName>
        <fullName evidence="3">Dioxygenase</fullName>
    </submittedName>
</protein>
<dbReference type="RefSeq" id="WP_058625084.1">
    <property type="nucleotide sequence ID" value="NZ_LDRT01000143.1"/>
</dbReference>
<name>A0A147ETD3_MICTE</name>
<keyword evidence="3" id="KW-0223">Dioxygenase</keyword>
<feature type="region of interest" description="Disordered" evidence="1">
    <location>
        <begin position="1"/>
        <end position="37"/>
    </location>
</feature>
<evidence type="ECO:0000256" key="1">
    <source>
        <dbReference type="SAM" id="MobiDB-lite"/>
    </source>
</evidence>
<keyword evidence="2" id="KW-1133">Transmembrane helix</keyword>